<feature type="coiled-coil region" evidence="3">
    <location>
        <begin position="330"/>
        <end position="413"/>
    </location>
</feature>
<evidence type="ECO:0000313" key="5">
    <source>
        <dbReference type="EMBL" id="JAS22571.1"/>
    </source>
</evidence>
<keyword evidence="2 3" id="KW-0175">Coiled coil</keyword>
<dbReference type="InterPro" id="IPR019139">
    <property type="entry name" value="LRRFIP1/2"/>
</dbReference>
<dbReference type="PANTHER" id="PTHR19212:SF0">
    <property type="entry name" value="LD07988P"/>
    <property type="match status" value="1"/>
</dbReference>
<comment type="similarity">
    <text evidence="1">Belongs to the LRRFIP family.</text>
</comment>
<protein>
    <recommendedName>
        <fullName evidence="9">Leucine-rich repeat flightless-interacting protein 2</fullName>
    </recommendedName>
</protein>
<feature type="region of interest" description="Disordered" evidence="4">
    <location>
        <begin position="415"/>
        <end position="448"/>
    </location>
</feature>
<feature type="coiled-coil region" evidence="3">
    <location>
        <begin position="121"/>
        <end position="197"/>
    </location>
</feature>
<feature type="region of interest" description="Disordered" evidence="4">
    <location>
        <begin position="1"/>
        <end position="30"/>
    </location>
</feature>
<feature type="compositionally biased region" description="Low complexity" evidence="4">
    <location>
        <begin position="96"/>
        <end position="105"/>
    </location>
</feature>
<evidence type="ECO:0008006" key="9">
    <source>
        <dbReference type="Google" id="ProtNLM"/>
    </source>
</evidence>
<evidence type="ECO:0000256" key="1">
    <source>
        <dbReference type="ARBA" id="ARBA00008275"/>
    </source>
</evidence>
<dbReference type="GO" id="GO:0006355">
    <property type="term" value="P:regulation of DNA-templated transcription"/>
    <property type="evidence" value="ECO:0007669"/>
    <property type="project" value="InterPro"/>
</dbReference>
<dbReference type="AlphaFoldDB" id="A0A1B6DA55"/>
<evidence type="ECO:0000256" key="4">
    <source>
        <dbReference type="SAM" id="MobiDB-lite"/>
    </source>
</evidence>
<gene>
    <name evidence="6" type="ORF">g.33997</name>
    <name evidence="5" type="ORF">g.33998</name>
    <name evidence="8" type="ORF">g.33999</name>
    <name evidence="7" type="ORF">g.34000</name>
</gene>
<evidence type="ECO:0000313" key="6">
    <source>
        <dbReference type="EMBL" id="JAS24116.1"/>
    </source>
</evidence>
<organism evidence="5">
    <name type="scientific">Clastoptera arizonana</name>
    <name type="common">Arizona spittle bug</name>
    <dbReference type="NCBI Taxonomy" id="38151"/>
    <lineage>
        <taxon>Eukaryota</taxon>
        <taxon>Metazoa</taxon>
        <taxon>Ecdysozoa</taxon>
        <taxon>Arthropoda</taxon>
        <taxon>Hexapoda</taxon>
        <taxon>Insecta</taxon>
        <taxon>Pterygota</taxon>
        <taxon>Neoptera</taxon>
        <taxon>Paraneoptera</taxon>
        <taxon>Hemiptera</taxon>
        <taxon>Auchenorrhyncha</taxon>
        <taxon>Cercopoidea</taxon>
        <taxon>Clastopteridae</taxon>
        <taxon>Clastoptera</taxon>
    </lineage>
</organism>
<dbReference type="PANTHER" id="PTHR19212">
    <property type="entry name" value="LEUCINE RICH REPEAT IN FLII INTERACTING PROTEIN"/>
    <property type="match status" value="1"/>
</dbReference>
<evidence type="ECO:0000256" key="2">
    <source>
        <dbReference type="ARBA" id="ARBA00023054"/>
    </source>
</evidence>
<sequence length="448" mass="51289">MDNTSGGGGRRRERTATRHQAAEDQALDQIAKEAEARLAAKRQARAEAREIRMRELEKRQQREADENSDRVYDIYSTPDTVNRSIRAVSVTTPRASSLLSNNSYHSSRRSSEDSLEEGTSLRDMRHELKELEDKFRKAMIANAQLDNEKAAVAYQVELHKDRYEELEEQHLQLQREHKEKSRQFEQLKRVTAKLQEDLTCCVAQLEERDRLIAEQGLVIVEGDCSSSEEDSGENGIKEKIKKLPKRALVSAQVANVLQNGEGSLDVRLKKFLEERNELMDELSRVKLELEEERSRSRGNRINSVNGPQSDDAEDIQREANKLLGDYKFKVQKAEQDVSTLQANVARLESQVVRYKSAAETSEKVEDELKIEKRKLQRELREAQNRVEELEIANSHLQKRLDKLKEAKSALLKDLEQPLKHSHKVGDPGIETSPSSDDIKLRKLSKSST</sequence>
<evidence type="ECO:0000256" key="3">
    <source>
        <dbReference type="SAM" id="Coils"/>
    </source>
</evidence>
<evidence type="ECO:0000313" key="7">
    <source>
        <dbReference type="EMBL" id="JAS25927.1"/>
    </source>
</evidence>
<dbReference type="EMBL" id="GEDC01014727">
    <property type="protein sequence ID" value="JAS22571.1"/>
    <property type="molecule type" value="Transcribed_RNA"/>
</dbReference>
<accession>A0A1B6DA55</accession>
<feature type="coiled-coil region" evidence="3">
    <location>
        <begin position="31"/>
        <end position="66"/>
    </location>
</feature>
<evidence type="ECO:0000313" key="8">
    <source>
        <dbReference type="EMBL" id="JAS33057.1"/>
    </source>
</evidence>
<reference evidence="5" key="1">
    <citation type="submission" date="2015-12" db="EMBL/GenBank/DDBJ databases">
        <title>De novo transcriptome assembly of four potential Pierce s Disease insect vectors from Arizona vineyards.</title>
        <authorList>
            <person name="Tassone E.E."/>
        </authorList>
    </citation>
    <scope>NUCLEOTIDE SEQUENCE</scope>
</reference>
<dbReference type="Pfam" id="PF09738">
    <property type="entry name" value="LRRFIP"/>
    <property type="match status" value="1"/>
</dbReference>
<dbReference type="Gene3D" id="1.20.5.4090">
    <property type="match status" value="1"/>
</dbReference>
<feature type="region of interest" description="Disordered" evidence="4">
    <location>
        <begin position="93"/>
        <end position="121"/>
    </location>
</feature>
<dbReference type="EMBL" id="GEDC01013182">
    <property type="protein sequence ID" value="JAS24116.1"/>
    <property type="molecule type" value="Transcribed_RNA"/>
</dbReference>
<feature type="compositionally biased region" description="Polar residues" evidence="4">
    <location>
        <begin position="299"/>
        <end position="308"/>
    </location>
</feature>
<dbReference type="EMBL" id="GEDC01011371">
    <property type="protein sequence ID" value="JAS25927.1"/>
    <property type="molecule type" value="Transcribed_RNA"/>
</dbReference>
<feature type="region of interest" description="Disordered" evidence="4">
    <location>
        <begin position="295"/>
        <end position="314"/>
    </location>
</feature>
<proteinExistence type="inferred from homology"/>
<name>A0A1B6DA55_9HEMI</name>
<dbReference type="EMBL" id="GEDC01004241">
    <property type="protein sequence ID" value="JAS33057.1"/>
    <property type="molecule type" value="Transcribed_RNA"/>
</dbReference>